<sequence>MFGARRRTGFNVRLSTRKTKPEGDLTGITAEQIALQNHIEALQPSAAATSFVPAAARFEPGPLAANSRIGPKQAQARPKPITNRHGWKLSSLHPFGTLAEELGPIGDIEVETSALLKDCNFPTGEFSDGVLKCLLPTPWTVPEREFEARKDLREKAHLYY</sequence>
<organism evidence="4 6">
    <name type="scientific">Suillus fuscotomentosus</name>
    <dbReference type="NCBI Taxonomy" id="1912939"/>
    <lineage>
        <taxon>Eukaryota</taxon>
        <taxon>Fungi</taxon>
        <taxon>Dikarya</taxon>
        <taxon>Basidiomycota</taxon>
        <taxon>Agaricomycotina</taxon>
        <taxon>Agaricomycetes</taxon>
        <taxon>Agaricomycetidae</taxon>
        <taxon>Boletales</taxon>
        <taxon>Suillineae</taxon>
        <taxon>Suillaceae</taxon>
        <taxon>Suillus</taxon>
    </lineage>
</organism>
<dbReference type="Pfam" id="PF17849">
    <property type="entry name" value="OB_Dis3"/>
    <property type="match status" value="1"/>
</dbReference>
<dbReference type="Proteomes" id="UP001195769">
    <property type="component" value="Unassembled WGS sequence"/>
</dbReference>
<feature type="domain" description="CSD2" evidence="2">
    <location>
        <begin position="86"/>
        <end position="119"/>
    </location>
</feature>
<feature type="region of interest" description="Disordered" evidence="1">
    <location>
        <begin position="1"/>
        <end position="23"/>
    </location>
</feature>
<gene>
    <name evidence="3" type="ORF">F5891DRAFT_1197304</name>
    <name evidence="4" type="ORF">F5891DRAFT_1197311</name>
    <name evidence="5" type="ORF">F5891DRAFT_1197321</name>
</gene>
<dbReference type="GO" id="GO:0006402">
    <property type="term" value="P:mRNA catabolic process"/>
    <property type="evidence" value="ECO:0007669"/>
    <property type="project" value="TreeGrafter"/>
</dbReference>
<evidence type="ECO:0000313" key="3">
    <source>
        <dbReference type="EMBL" id="KAG1891853.1"/>
    </source>
</evidence>
<dbReference type="GO" id="GO:0000175">
    <property type="term" value="F:3'-5'-RNA exonuclease activity"/>
    <property type="evidence" value="ECO:0007669"/>
    <property type="project" value="TreeGrafter"/>
</dbReference>
<protein>
    <recommendedName>
        <fullName evidence="2">CSD2 domain-containing protein</fullName>
    </recommendedName>
</protein>
<evidence type="ECO:0000313" key="4">
    <source>
        <dbReference type="EMBL" id="KAG1891859.1"/>
    </source>
</evidence>
<name>A0AAD4DTA5_9AGAM</name>
<evidence type="ECO:0000313" key="5">
    <source>
        <dbReference type="EMBL" id="KAG1891868.1"/>
    </source>
</evidence>
<dbReference type="InterPro" id="IPR041505">
    <property type="entry name" value="Dis3_CSD2"/>
</dbReference>
<dbReference type="PANTHER" id="PTHR23355:SF9">
    <property type="entry name" value="DIS3-LIKE EXONUCLEASE 2"/>
    <property type="match status" value="1"/>
</dbReference>
<comment type="caution">
    <text evidence="4">The sequence shown here is derived from an EMBL/GenBank/DDBJ whole genome shotgun (WGS) entry which is preliminary data.</text>
</comment>
<evidence type="ECO:0000313" key="6">
    <source>
        <dbReference type="Proteomes" id="UP001195769"/>
    </source>
</evidence>
<reference evidence="4" key="1">
    <citation type="journal article" date="2020" name="New Phytol.">
        <title>Comparative genomics reveals dynamic genome evolution in host specialist ectomycorrhizal fungi.</title>
        <authorList>
            <person name="Lofgren L.A."/>
            <person name="Nguyen N.H."/>
            <person name="Vilgalys R."/>
            <person name="Ruytinx J."/>
            <person name="Liao H.L."/>
            <person name="Branco S."/>
            <person name="Kuo A."/>
            <person name="LaButti K."/>
            <person name="Lipzen A."/>
            <person name="Andreopoulos W."/>
            <person name="Pangilinan J."/>
            <person name="Riley R."/>
            <person name="Hundley H."/>
            <person name="Na H."/>
            <person name="Barry K."/>
            <person name="Grigoriev I.V."/>
            <person name="Stajich J.E."/>
            <person name="Kennedy P.G."/>
        </authorList>
    </citation>
    <scope>NUCLEOTIDE SEQUENCE</scope>
    <source>
        <strain evidence="4">FC203</strain>
    </source>
</reference>
<dbReference type="EMBL" id="JABBWK010000119">
    <property type="protein sequence ID" value="KAG1891853.1"/>
    <property type="molecule type" value="Genomic_DNA"/>
</dbReference>
<dbReference type="EMBL" id="JABBWK010000119">
    <property type="protein sequence ID" value="KAG1891868.1"/>
    <property type="molecule type" value="Genomic_DNA"/>
</dbReference>
<dbReference type="EMBL" id="JABBWK010000119">
    <property type="protein sequence ID" value="KAG1891859.1"/>
    <property type="molecule type" value="Genomic_DNA"/>
</dbReference>
<evidence type="ECO:0000259" key="2">
    <source>
        <dbReference type="Pfam" id="PF17849"/>
    </source>
</evidence>
<keyword evidence="6" id="KW-1185">Reference proteome</keyword>
<dbReference type="PANTHER" id="PTHR23355">
    <property type="entry name" value="RIBONUCLEASE"/>
    <property type="match status" value="1"/>
</dbReference>
<dbReference type="SUPFAM" id="SSF50249">
    <property type="entry name" value="Nucleic acid-binding proteins"/>
    <property type="match status" value="1"/>
</dbReference>
<dbReference type="InterPro" id="IPR050180">
    <property type="entry name" value="RNR_Ribonuclease"/>
</dbReference>
<dbReference type="RefSeq" id="XP_041218329.1">
    <property type="nucleotide sequence ID" value="XM_041368463.1"/>
</dbReference>
<dbReference type="GO" id="GO:0000932">
    <property type="term" value="C:P-body"/>
    <property type="evidence" value="ECO:0007669"/>
    <property type="project" value="TreeGrafter"/>
</dbReference>
<evidence type="ECO:0000256" key="1">
    <source>
        <dbReference type="SAM" id="MobiDB-lite"/>
    </source>
</evidence>
<proteinExistence type="predicted"/>
<dbReference type="GeneID" id="64662761"/>
<dbReference type="InterPro" id="IPR012340">
    <property type="entry name" value="NA-bd_OB-fold"/>
</dbReference>
<accession>A0AAD4DTA5</accession>
<dbReference type="AlphaFoldDB" id="A0AAD4DTA5"/>